<dbReference type="AlphaFoldDB" id="A0A835HE02"/>
<gene>
    <name evidence="2" type="ORF">IFM89_037238</name>
</gene>
<evidence type="ECO:0000313" key="2">
    <source>
        <dbReference type="EMBL" id="KAF9595138.1"/>
    </source>
</evidence>
<reference evidence="2 3" key="1">
    <citation type="submission" date="2020-10" db="EMBL/GenBank/DDBJ databases">
        <title>The Coptis chinensis genome and diversification of protoberbering-type alkaloids.</title>
        <authorList>
            <person name="Wang B."/>
            <person name="Shu S."/>
            <person name="Song C."/>
            <person name="Liu Y."/>
        </authorList>
    </citation>
    <scope>NUCLEOTIDE SEQUENCE [LARGE SCALE GENOMIC DNA]</scope>
    <source>
        <strain evidence="2">HL-2020</strain>
        <tissue evidence="2">Leaf</tissue>
    </source>
</reference>
<protein>
    <submittedName>
        <fullName evidence="2">Uncharacterized protein</fullName>
    </submittedName>
</protein>
<name>A0A835HE02_9MAGN</name>
<feature type="compositionally biased region" description="Basic residues" evidence="1">
    <location>
        <begin position="27"/>
        <end position="38"/>
    </location>
</feature>
<evidence type="ECO:0000256" key="1">
    <source>
        <dbReference type="SAM" id="MobiDB-lite"/>
    </source>
</evidence>
<dbReference type="EMBL" id="JADFTS010000008">
    <property type="protein sequence ID" value="KAF9595138.1"/>
    <property type="molecule type" value="Genomic_DNA"/>
</dbReference>
<keyword evidence="3" id="KW-1185">Reference proteome</keyword>
<evidence type="ECO:0000313" key="3">
    <source>
        <dbReference type="Proteomes" id="UP000631114"/>
    </source>
</evidence>
<proteinExistence type="predicted"/>
<organism evidence="2 3">
    <name type="scientific">Coptis chinensis</name>
    <dbReference type="NCBI Taxonomy" id="261450"/>
    <lineage>
        <taxon>Eukaryota</taxon>
        <taxon>Viridiplantae</taxon>
        <taxon>Streptophyta</taxon>
        <taxon>Embryophyta</taxon>
        <taxon>Tracheophyta</taxon>
        <taxon>Spermatophyta</taxon>
        <taxon>Magnoliopsida</taxon>
        <taxon>Ranunculales</taxon>
        <taxon>Ranunculaceae</taxon>
        <taxon>Coptidoideae</taxon>
        <taxon>Coptis</taxon>
    </lineage>
</organism>
<comment type="caution">
    <text evidence="2">The sequence shown here is derived from an EMBL/GenBank/DDBJ whole genome shotgun (WGS) entry which is preliminary data.</text>
</comment>
<dbReference type="Proteomes" id="UP000631114">
    <property type="component" value="Unassembled WGS sequence"/>
</dbReference>
<feature type="non-terminal residue" evidence="2">
    <location>
        <position position="1"/>
    </location>
</feature>
<sequence>MGPSRPRRPYASEQPQSSQGGSSSTANRKKVRGRAKNKYLTKHIKRGGGKPRIEIPHGKTRPIGDWSQEWINELGMISKYYMPHFAHKWKDDDGDTRTLLHEKVL</sequence>
<feature type="region of interest" description="Disordered" evidence="1">
    <location>
        <begin position="1"/>
        <end position="38"/>
    </location>
</feature>
<accession>A0A835HE02</accession>